<gene>
    <name evidence="1" type="ORF">HNQ88_001619</name>
</gene>
<reference evidence="1" key="1">
    <citation type="submission" date="2023-07" db="EMBL/GenBank/DDBJ databases">
        <title>Genomic Encyclopedia of Type Strains, Phase IV (KMG-IV): sequencing the most valuable type-strain genomes for metagenomic binning, comparative biology and taxonomic classification.</title>
        <authorList>
            <person name="Goeker M."/>
        </authorList>
    </citation>
    <scope>NUCLEOTIDE SEQUENCE</scope>
    <source>
        <strain evidence="1">DSM 26174</strain>
    </source>
</reference>
<dbReference type="Proteomes" id="UP001185092">
    <property type="component" value="Unassembled WGS sequence"/>
</dbReference>
<dbReference type="EMBL" id="JAVDQD010000002">
    <property type="protein sequence ID" value="MDR6238582.1"/>
    <property type="molecule type" value="Genomic_DNA"/>
</dbReference>
<keyword evidence="2" id="KW-1185">Reference proteome</keyword>
<protein>
    <submittedName>
        <fullName evidence="1">Uncharacterized protein</fullName>
    </submittedName>
</protein>
<evidence type="ECO:0000313" key="2">
    <source>
        <dbReference type="Proteomes" id="UP001185092"/>
    </source>
</evidence>
<comment type="caution">
    <text evidence="1">The sequence shown here is derived from an EMBL/GenBank/DDBJ whole genome shotgun (WGS) entry which is preliminary data.</text>
</comment>
<evidence type="ECO:0000313" key="1">
    <source>
        <dbReference type="EMBL" id="MDR6238582.1"/>
    </source>
</evidence>
<accession>A0AAE3XLD5</accession>
<proteinExistence type="predicted"/>
<organism evidence="1 2">
    <name type="scientific">Aureibacter tunicatorum</name>
    <dbReference type="NCBI Taxonomy" id="866807"/>
    <lineage>
        <taxon>Bacteria</taxon>
        <taxon>Pseudomonadati</taxon>
        <taxon>Bacteroidota</taxon>
        <taxon>Cytophagia</taxon>
        <taxon>Cytophagales</taxon>
        <taxon>Persicobacteraceae</taxon>
        <taxon>Aureibacter</taxon>
    </lineage>
</organism>
<dbReference type="AlphaFoldDB" id="A0AAE3XLD5"/>
<sequence length="58" mass="6808">MLEYSCLEFVFMSLAIKLELKNMKRLKKQALKRNRIVSLHFFDNRMQGCGRSTGANIQ</sequence>
<name>A0AAE3XLD5_9BACT</name>